<proteinExistence type="predicted"/>
<organism evidence="1 2">
    <name type="scientific">Shinella pollutisoli</name>
    <dbReference type="NCBI Taxonomy" id="2250594"/>
    <lineage>
        <taxon>Bacteria</taxon>
        <taxon>Pseudomonadati</taxon>
        <taxon>Pseudomonadota</taxon>
        <taxon>Alphaproteobacteria</taxon>
        <taxon>Hyphomicrobiales</taxon>
        <taxon>Rhizobiaceae</taxon>
        <taxon>Shinella</taxon>
    </lineage>
</organism>
<keyword evidence="2" id="KW-1185">Reference proteome</keyword>
<dbReference type="RefSeq" id="WP_257315622.1">
    <property type="nucleotide sequence ID" value="NZ_JANFDG010000013.1"/>
</dbReference>
<gene>
    <name evidence="1" type="ORF">ACFOHH_17740</name>
</gene>
<dbReference type="Proteomes" id="UP001595377">
    <property type="component" value="Unassembled WGS sequence"/>
</dbReference>
<dbReference type="EMBL" id="JBHRSP010000029">
    <property type="protein sequence ID" value="MFC3074957.1"/>
    <property type="molecule type" value="Genomic_DNA"/>
</dbReference>
<reference evidence="2" key="1">
    <citation type="journal article" date="2019" name="Int. J. Syst. Evol. Microbiol.">
        <title>The Global Catalogue of Microorganisms (GCM) 10K type strain sequencing project: providing services to taxonomists for standard genome sequencing and annotation.</title>
        <authorList>
            <consortium name="The Broad Institute Genomics Platform"/>
            <consortium name="The Broad Institute Genome Sequencing Center for Infectious Disease"/>
            <person name="Wu L."/>
            <person name="Ma J."/>
        </authorList>
    </citation>
    <scope>NUCLEOTIDE SEQUENCE [LARGE SCALE GENOMIC DNA]</scope>
    <source>
        <strain evidence="2">KCTC 52677</strain>
    </source>
</reference>
<evidence type="ECO:0000313" key="2">
    <source>
        <dbReference type="Proteomes" id="UP001595377"/>
    </source>
</evidence>
<accession>A0ABV7DJW9</accession>
<name>A0ABV7DJW9_9HYPH</name>
<evidence type="ECO:0000313" key="1">
    <source>
        <dbReference type="EMBL" id="MFC3074957.1"/>
    </source>
</evidence>
<protein>
    <submittedName>
        <fullName evidence="1">Uncharacterized protein</fullName>
    </submittedName>
</protein>
<sequence>MASFGLIVAAAAAALALHEAAATLGRRRRRRAFRRLSAQIRRCAETSPIPTAPEAPVQGD</sequence>
<comment type="caution">
    <text evidence="1">The sequence shown here is derived from an EMBL/GenBank/DDBJ whole genome shotgun (WGS) entry which is preliminary data.</text>
</comment>